<organism evidence="1 2">
    <name type="scientific">Diabrotica virgifera virgifera</name>
    <name type="common">western corn rootworm</name>
    <dbReference type="NCBI Taxonomy" id="50390"/>
    <lineage>
        <taxon>Eukaryota</taxon>
        <taxon>Metazoa</taxon>
        <taxon>Ecdysozoa</taxon>
        <taxon>Arthropoda</taxon>
        <taxon>Hexapoda</taxon>
        <taxon>Insecta</taxon>
        <taxon>Pterygota</taxon>
        <taxon>Neoptera</taxon>
        <taxon>Endopterygota</taxon>
        <taxon>Coleoptera</taxon>
        <taxon>Polyphaga</taxon>
        <taxon>Cucujiformia</taxon>
        <taxon>Chrysomeloidea</taxon>
        <taxon>Chrysomelidae</taxon>
        <taxon>Galerucinae</taxon>
        <taxon>Diabroticina</taxon>
        <taxon>Diabroticites</taxon>
        <taxon>Diabrotica</taxon>
    </lineage>
</organism>
<evidence type="ECO:0000313" key="2">
    <source>
        <dbReference type="Proteomes" id="UP001652700"/>
    </source>
</evidence>
<reference evidence="1" key="1">
    <citation type="submission" date="2025-05" db="UniProtKB">
        <authorList>
            <consortium name="EnsemblMetazoa"/>
        </authorList>
    </citation>
    <scope>IDENTIFICATION</scope>
</reference>
<accession>A0ABM5K4Z3</accession>
<proteinExistence type="predicted"/>
<dbReference type="Proteomes" id="UP001652700">
    <property type="component" value="Unplaced"/>
</dbReference>
<evidence type="ECO:0000313" key="1">
    <source>
        <dbReference type="EnsemblMetazoa" id="XP_050505257.1"/>
    </source>
</evidence>
<dbReference type="GeneID" id="126883645"/>
<dbReference type="RefSeq" id="XP_050505257.1">
    <property type="nucleotide sequence ID" value="XM_050649300.1"/>
</dbReference>
<dbReference type="EnsemblMetazoa" id="XM_050649300.1">
    <property type="protein sequence ID" value="XP_050505257.1"/>
    <property type="gene ID" value="LOC126883645"/>
</dbReference>
<protein>
    <submittedName>
        <fullName evidence="1">Uncharacterized protein</fullName>
    </submittedName>
</protein>
<keyword evidence="2" id="KW-1185">Reference proteome</keyword>
<sequence length="253" mass="30623">MFVSADNNLNEFVFNALRSKITKNAQTYILCRPDLNTWPQIRNALREQFGDRIDRQTLTKENILDYINRVKSSKSRLEVKIKSDPNVTQERKLNLIEQNEGNALDVLMGNVNDSLRTILDMQNPRNMNHACETINRYYYREQRLNSLYQDNKNTNLNQNRHNNNYSNYLPQKQYYPRYNQYVNQRYDNKQNYQSPNYQTHNVQNEQTFPRESINIHQRQIPPKTYYNQQNKRPNKKMYFLQEIRINQQDLLNQ</sequence>
<name>A0ABM5K4Z3_DIAVI</name>